<proteinExistence type="predicted"/>
<keyword evidence="1" id="KW-1133">Transmembrane helix</keyword>
<accession>C0GCF5</accession>
<sequence>MKTFLTWLKKRAVQTTEYDSHFWLVTAKGLWIAAGLAVIIAGLGNPTGLGLIPDLIIYFTLHIIGFFLLTRVTAFLLSLMHLPVPRLFVSSLLCTGFLTYYILYLDKLGILFSAIIGVTYAVAGFLLGLFIFFLTSRKISLKQKTAFVMLPVAFYLIFLFWPPGGDTAHPGFSPDAGQIVPLSGNSPATPGGYPYHYFTYGSGGDKHRPEFNSGAELLSTSVDASHYIDEWPWVRNFFWGFDETSIPLNGRVWMPEGEGPFPLVLIVHGNHRMEHFSDDGYGYLGKLLASRGFIAISVDQNFLNYSGWSGIPKEDMKLRAWILMQHLLQIEDFQRMPDTPFYRQVDLQNIALIGHSRGGQAAAMVADYTTWFTDDPTVSGMEDLGIQAVVGIAPTDRRINGRAANLNDTFYLVLHGAQDGDVNSFVGDRQYARTDFEQGSRRFKASVYIGEANHSQFNSDWGRMDSSPPRGLFLNLRDIMEPQEQQKVTQVYIAAFLETALRGNQQFIPLFKDYRFGANWLPDAKYISRFADGQIVPMTEFERNSDQTAFEYDVEVEAEGFSLWEIQEALDRRRRNKGFYGVTLAWEDEGRYSTILTDAYRAQLSGQPQSVIVSMANLEREIAKDYTFPLFAPVIEVELQTTDNIAVRLPLDQFMPFAEQIYIQYGKMSWFDSLMRSGKYEEAAEPVFQTYELPLQVFKEQNPDLQAEKIASVTLHFSSGPGKVMIDSLGFSLK</sequence>
<feature type="transmembrane region" description="Helical" evidence="1">
    <location>
        <begin position="87"/>
        <end position="104"/>
    </location>
</feature>
<feature type="transmembrane region" description="Helical" evidence="1">
    <location>
        <begin position="21"/>
        <end position="43"/>
    </location>
</feature>
<comment type="caution">
    <text evidence="2">The sequence shown here is derived from an EMBL/GenBank/DDBJ whole genome shotgun (WGS) entry which is preliminary data.</text>
</comment>
<evidence type="ECO:0000256" key="1">
    <source>
        <dbReference type="SAM" id="Phobius"/>
    </source>
</evidence>
<keyword evidence="1" id="KW-0472">Membrane</keyword>
<organism evidence="2 3">
    <name type="scientific">Dethiobacter alkaliphilus AHT 1</name>
    <dbReference type="NCBI Taxonomy" id="555088"/>
    <lineage>
        <taxon>Bacteria</taxon>
        <taxon>Bacillati</taxon>
        <taxon>Bacillota</taxon>
        <taxon>Dethiobacteria</taxon>
        <taxon>Dethiobacterales</taxon>
        <taxon>Dethiobacteraceae</taxon>
        <taxon>Dethiobacter</taxon>
    </lineage>
</organism>
<keyword evidence="3" id="KW-1185">Reference proteome</keyword>
<dbReference type="AlphaFoldDB" id="C0GCF5"/>
<feature type="transmembrane region" description="Helical" evidence="1">
    <location>
        <begin position="110"/>
        <end position="134"/>
    </location>
</feature>
<dbReference type="PANTHER" id="PTHR33428">
    <property type="entry name" value="CHLOROPHYLLASE-2, CHLOROPLASTIC"/>
    <property type="match status" value="1"/>
</dbReference>
<dbReference type="RefSeq" id="WP_008513926.1">
    <property type="nucleotide sequence ID" value="NZ_ACJM01000001.1"/>
</dbReference>
<name>C0GCF5_DETAL</name>
<gene>
    <name evidence="2" type="ORF">DealDRAFT_0164</name>
</gene>
<evidence type="ECO:0000313" key="3">
    <source>
        <dbReference type="Proteomes" id="UP000006443"/>
    </source>
</evidence>
<dbReference type="OrthoDB" id="9808543at2"/>
<reference evidence="2 3" key="1">
    <citation type="submission" date="2009-02" db="EMBL/GenBank/DDBJ databases">
        <title>Sequencing of the draft genome and assembly of Dethiobacter alkaliphilus AHT 1.</title>
        <authorList>
            <consortium name="US DOE Joint Genome Institute (JGI-PGF)"/>
            <person name="Lucas S."/>
            <person name="Copeland A."/>
            <person name="Lapidus A."/>
            <person name="Glavina del Rio T."/>
            <person name="Dalin E."/>
            <person name="Tice H."/>
            <person name="Bruce D."/>
            <person name="Goodwin L."/>
            <person name="Pitluck S."/>
            <person name="Larimer F."/>
            <person name="Land M.L."/>
            <person name="Hauser L."/>
            <person name="Muyzer G."/>
        </authorList>
    </citation>
    <scope>NUCLEOTIDE SEQUENCE [LARGE SCALE GENOMIC DNA]</scope>
    <source>
        <strain evidence="2 3">AHT 1</strain>
    </source>
</reference>
<dbReference type="InterPro" id="IPR017395">
    <property type="entry name" value="Chlorophyllase-like"/>
</dbReference>
<dbReference type="PANTHER" id="PTHR33428:SF14">
    <property type="entry name" value="CARBOXYLESTERASE TYPE B DOMAIN-CONTAINING PROTEIN"/>
    <property type="match status" value="1"/>
</dbReference>
<dbReference type="EMBL" id="ACJM01000001">
    <property type="protein sequence ID" value="EEG78890.1"/>
    <property type="molecule type" value="Genomic_DNA"/>
</dbReference>
<protein>
    <submittedName>
        <fullName evidence="2">Uncharacterized protein</fullName>
    </submittedName>
</protein>
<dbReference type="Pfam" id="PF07224">
    <property type="entry name" value="Chlorophyllase"/>
    <property type="match status" value="1"/>
</dbReference>
<dbReference type="InterPro" id="IPR029058">
    <property type="entry name" value="AB_hydrolase_fold"/>
</dbReference>
<dbReference type="STRING" id="555088.DealDRAFT_0164"/>
<dbReference type="Gene3D" id="3.40.50.1820">
    <property type="entry name" value="alpha/beta hydrolase"/>
    <property type="match status" value="1"/>
</dbReference>
<dbReference type="Proteomes" id="UP000006443">
    <property type="component" value="Unassembled WGS sequence"/>
</dbReference>
<feature type="transmembrane region" description="Helical" evidence="1">
    <location>
        <begin position="55"/>
        <end position="80"/>
    </location>
</feature>
<dbReference type="ESTHER" id="9firm-c0gcf5">
    <property type="family name" value="Chlorophyllase"/>
</dbReference>
<evidence type="ECO:0000313" key="2">
    <source>
        <dbReference type="EMBL" id="EEG78890.1"/>
    </source>
</evidence>
<keyword evidence="1" id="KW-0812">Transmembrane</keyword>
<dbReference type="SUPFAM" id="SSF53474">
    <property type="entry name" value="alpha/beta-Hydrolases"/>
    <property type="match status" value="1"/>
</dbReference>
<feature type="transmembrane region" description="Helical" evidence="1">
    <location>
        <begin position="146"/>
        <end position="164"/>
    </location>
</feature>
<dbReference type="eggNOG" id="COG4188">
    <property type="taxonomic scope" value="Bacteria"/>
</dbReference>